<reference evidence="3" key="1">
    <citation type="journal article" date="2015" name="Nat. Plants">
        <title>Genome expansion of Arabis alpina linked with retrotransposition and reduced symmetric DNA methylation.</title>
        <authorList>
            <person name="Willing E.M."/>
            <person name="Rawat V."/>
            <person name="Mandakova T."/>
            <person name="Maumus F."/>
            <person name="James G.V."/>
            <person name="Nordstroem K.J."/>
            <person name="Becker C."/>
            <person name="Warthmann N."/>
            <person name="Chica C."/>
            <person name="Szarzynska B."/>
            <person name="Zytnicki M."/>
            <person name="Albani M.C."/>
            <person name="Kiefer C."/>
            <person name="Bergonzi S."/>
            <person name="Castaings L."/>
            <person name="Mateos J.L."/>
            <person name="Berns M.C."/>
            <person name="Bujdoso N."/>
            <person name="Piofczyk T."/>
            <person name="de Lorenzo L."/>
            <person name="Barrero-Sicilia C."/>
            <person name="Mateos I."/>
            <person name="Piednoel M."/>
            <person name="Hagmann J."/>
            <person name="Chen-Min-Tao R."/>
            <person name="Iglesias-Fernandez R."/>
            <person name="Schuster S.C."/>
            <person name="Alonso-Blanco C."/>
            <person name="Roudier F."/>
            <person name="Carbonero P."/>
            <person name="Paz-Ares J."/>
            <person name="Davis S.J."/>
            <person name="Pecinka A."/>
            <person name="Quesneville H."/>
            <person name="Colot V."/>
            <person name="Lysak M.A."/>
            <person name="Weigel D."/>
            <person name="Coupland G."/>
            <person name="Schneeberger K."/>
        </authorList>
    </citation>
    <scope>NUCLEOTIDE SEQUENCE [LARGE SCALE GENOMIC DNA]</scope>
    <source>
        <strain evidence="3">cv. Pajares</strain>
    </source>
</reference>
<sequence length="82" mass="9170">MGCKVAITGLACVARYASAPYIRPLENEELKDCVLEKEIDLLTITQLLNIAQVHLRLKESIEEAESDMKTLKEIHDGSKTRA</sequence>
<organism evidence="2 3">
    <name type="scientific">Arabis alpina</name>
    <name type="common">Alpine rock-cress</name>
    <dbReference type="NCBI Taxonomy" id="50452"/>
    <lineage>
        <taxon>Eukaryota</taxon>
        <taxon>Viridiplantae</taxon>
        <taxon>Streptophyta</taxon>
        <taxon>Embryophyta</taxon>
        <taxon>Tracheophyta</taxon>
        <taxon>Spermatophyta</taxon>
        <taxon>Magnoliopsida</taxon>
        <taxon>eudicotyledons</taxon>
        <taxon>Gunneridae</taxon>
        <taxon>Pentapetalae</taxon>
        <taxon>rosids</taxon>
        <taxon>malvids</taxon>
        <taxon>Brassicales</taxon>
        <taxon>Brassicaceae</taxon>
        <taxon>Arabideae</taxon>
        <taxon>Arabis</taxon>
    </lineage>
</organism>
<dbReference type="AlphaFoldDB" id="A0A087GJQ3"/>
<proteinExistence type="predicted"/>
<dbReference type="Proteomes" id="UP000029120">
    <property type="component" value="Chromosome 7"/>
</dbReference>
<evidence type="ECO:0000256" key="1">
    <source>
        <dbReference type="SAM" id="Coils"/>
    </source>
</evidence>
<name>A0A087GJQ3_ARAAL</name>
<evidence type="ECO:0000313" key="3">
    <source>
        <dbReference type="Proteomes" id="UP000029120"/>
    </source>
</evidence>
<gene>
    <name evidence="2" type="ordered locus">AALP_Aa7g217400</name>
</gene>
<feature type="coiled-coil region" evidence="1">
    <location>
        <begin position="54"/>
        <end position="81"/>
    </location>
</feature>
<keyword evidence="3" id="KW-1185">Reference proteome</keyword>
<dbReference type="Gramene" id="KFK30105">
    <property type="protein sequence ID" value="KFK30105"/>
    <property type="gene ID" value="AALP_AA7G217400"/>
</dbReference>
<keyword evidence="1" id="KW-0175">Coiled coil</keyword>
<evidence type="ECO:0000313" key="2">
    <source>
        <dbReference type="EMBL" id="KFK30105.1"/>
    </source>
</evidence>
<dbReference type="EMBL" id="CM002875">
    <property type="protein sequence ID" value="KFK30105.1"/>
    <property type="molecule type" value="Genomic_DNA"/>
</dbReference>
<accession>A0A087GJQ3</accession>
<protein>
    <submittedName>
        <fullName evidence="2">Uncharacterized protein</fullName>
    </submittedName>
</protein>